<dbReference type="EMBL" id="STGJ01000006">
    <property type="protein sequence ID" value="TIC83804.1"/>
    <property type="molecule type" value="Genomic_DNA"/>
</dbReference>
<dbReference type="CDD" id="cd04301">
    <property type="entry name" value="NAT_SF"/>
    <property type="match status" value="1"/>
</dbReference>
<name>A0A4T0UXD7_9NEIS</name>
<dbReference type="GO" id="GO:0016747">
    <property type="term" value="F:acyltransferase activity, transferring groups other than amino-acyl groups"/>
    <property type="evidence" value="ECO:0007669"/>
    <property type="project" value="InterPro"/>
</dbReference>
<organism evidence="2 3">
    <name type="scientific">Crenobacter intestini</name>
    <dbReference type="NCBI Taxonomy" id="2563443"/>
    <lineage>
        <taxon>Bacteria</taxon>
        <taxon>Pseudomonadati</taxon>
        <taxon>Pseudomonadota</taxon>
        <taxon>Betaproteobacteria</taxon>
        <taxon>Neisseriales</taxon>
        <taxon>Neisseriaceae</taxon>
        <taxon>Crenobacter</taxon>
    </lineage>
</organism>
<dbReference type="SUPFAM" id="SSF55729">
    <property type="entry name" value="Acyl-CoA N-acyltransferases (Nat)"/>
    <property type="match status" value="1"/>
</dbReference>
<protein>
    <submittedName>
        <fullName evidence="2">GNAT family N-acetyltransferase</fullName>
    </submittedName>
</protein>
<dbReference type="Gene3D" id="3.40.630.30">
    <property type="match status" value="1"/>
</dbReference>
<dbReference type="InterPro" id="IPR000182">
    <property type="entry name" value="GNAT_dom"/>
</dbReference>
<dbReference type="InterPro" id="IPR016181">
    <property type="entry name" value="Acyl_CoA_acyltransferase"/>
</dbReference>
<dbReference type="Pfam" id="PF00583">
    <property type="entry name" value="Acetyltransf_1"/>
    <property type="match status" value="1"/>
</dbReference>
<dbReference type="AlphaFoldDB" id="A0A4T0UXD7"/>
<feature type="domain" description="N-acetyltransferase" evidence="1">
    <location>
        <begin position="1"/>
        <end position="146"/>
    </location>
</feature>
<keyword evidence="3" id="KW-1185">Reference proteome</keyword>
<gene>
    <name evidence="2" type="ORF">E5K04_07015</name>
</gene>
<comment type="caution">
    <text evidence="2">The sequence shown here is derived from an EMBL/GenBank/DDBJ whole genome shotgun (WGS) entry which is preliminary data.</text>
</comment>
<reference evidence="2 3" key="1">
    <citation type="submission" date="2019-04" db="EMBL/GenBank/DDBJ databases">
        <title>Crenobacter sp. nov.</title>
        <authorList>
            <person name="Shi S."/>
        </authorList>
    </citation>
    <scope>NUCLEOTIDE SEQUENCE [LARGE SCALE GENOMIC DNA]</scope>
    <source>
        <strain evidence="2 3">GY 70310</strain>
    </source>
</reference>
<evidence type="ECO:0000313" key="3">
    <source>
        <dbReference type="Proteomes" id="UP000308891"/>
    </source>
</evidence>
<evidence type="ECO:0000313" key="2">
    <source>
        <dbReference type="EMBL" id="TIC83804.1"/>
    </source>
</evidence>
<dbReference type="Proteomes" id="UP000308891">
    <property type="component" value="Unassembled WGS sequence"/>
</dbReference>
<keyword evidence="2" id="KW-0808">Transferase</keyword>
<dbReference type="OrthoDB" id="9796381at2"/>
<proteinExistence type="predicted"/>
<evidence type="ECO:0000259" key="1">
    <source>
        <dbReference type="PROSITE" id="PS51186"/>
    </source>
</evidence>
<accession>A0A4T0UXD7</accession>
<dbReference type="PROSITE" id="PS51186">
    <property type="entry name" value="GNAT"/>
    <property type="match status" value="1"/>
</dbReference>
<sequence>MQLCELAGAAPLAALFADLPEFAGSVDAALVDQRLAGRPALLLGAFAGGVPVGFKAGYDDGDGVFYSWLGGVHPQWRRGGVATALLLAQEAWARAHGYRELRVKSMNRYPAMLALLIRQGYAVCGYQAPVAGDPFAGKILFGKRLAPG</sequence>